<dbReference type="EMBL" id="CP022572">
    <property type="protein sequence ID" value="AZU62340.1"/>
    <property type="molecule type" value="Genomic_DNA"/>
</dbReference>
<sequence>MIQDLELIKKEIKYDKTLNCVQCGYCLPVCPTYITMGKETHSPRGRINLVKMVGEGKMTDLSIMEEPMDLCLGCRACETACPTGVQYGEILEGARSVMKKSKKSPMLQTILLSKVIPSHKMMEQAGNAFWLYEKSGMQTMLRKSGLLDKLPAHLGTFESIIPAAVSPKERARFPKRVQMESPGVMAQTGTDQNGEKREKKYTVAFFTGCIMDAMFRRINQLSVELLAKAGCEVVMMENQTCCGALHAHTGDMKESKKLAKQNIAAFEKENVDFIVNNAGGCGAMLKEYDRLLEDEPEWLERAKEFTEKNKDISEVLVLCGGIPVINHPPEKVTYQRSCHMTNVQKVKIEPVQLIKSIPNVELIEMNEGDMCCGSAGIYNIVNYEASMEILDRKMGNVKDTLATTILTTNPGCLLQMKLGVKREGLTQKVRVLHLVEFLAEAAGVSSW</sequence>
<dbReference type="Proteomes" id="UP000282892">
    <property type="component" value="Chromosome"/>
</dbReference>
<keyword evidence="9" id="KW-1185">Reference proteome</keyword>
<dbReference type="GO" id="GO:0051539">
    <property type="term" value="F:4 iron, 4 sulfur cluster binding"/>
    <property type="evidence" value="ECO:0007669"/>
    <property type="project" value="UniProtKB-UniRule"/>
</dbReference>
<name>A0A3Q9QU54_9BACI</name>
<dbReference type="KEGG" id="nmk:CHR53_14185"/>
<comment type="catalytic activity">
    <reaction evidence="6">
        <text>glycolate + A = glyoxylate + AH2</text>
        <dbReference type="Rhea" id="RHEA:21264"/>
        <dbReference type="ChEBI" id="CHEBI:13193"/>
        <dbReference type="ChEBI" id="CHEBI:17499"/>
        <dbReference type="ChEBI" id="CHEBI:29805"/>
        <dbReference type="ChEBI" id="CHEBI:36655"/>
        <dbReference type="EC" id="1.1.99.14"/>
    </reaction>
</comment>
<dbReference type="PIRSF" id="PIRSF000139">
    <property type="entry name" value="Glc_ox_4Fe-4S"/>
    <property type="match status" value="1"/>
</dbReference>
<dbReference type="PROSITE" id="PS51379">
    <property type="entry name" value="4FE4S_FER_2"/>
    <property type="match status" value="2"/>
</dbReference>
<accession>A0A3Q9QU54</accession>
<keyword evidence="4 6" id="KW-0408">Iron</keyword>
<keyword evidence="6" id="KW-0813">Transport</keyword>
<evidence type="ECO:0000256" key="2">
    <source>
        <dbReference type="ARBA" id="ARBA00022723"/>
    </source>
</evidence>
<proteinExistence type="predicted"/>
<dbReference type="GO" id="GO:0046872">
    <property type="term" value="F:metal ion binding"/>
    <property type="evidence" value="ECO:0007669"/>
    <property type="project" value="UniProtKB-UniRule"/>
</dbReference>
<dbReference type="PROSITE" id="PS00198">
    <property type="entry name" value="4FE4S_FER_1"/>
    <property type="match status" value="2"/>
</dbReference>
<evidence type="ECO:0000313" key="9">
    <source>
        <dbReference type="Proteomes" id="UP000282892"/>
    </source>
</evidence>
<dbReference type="PANTHER" id="PTHR32479:SF17">
    <property type="entry name" value="GLYCOLATE OXIDASE IRON-SULFUR SUBUNIT"/>
    <property type="match status" value="1"/>
</dbReference>
<comment type="catalytic activity">
    <reaction evidence="6">
        <text>(R)-lactate + A = pyruvate + AH2</text>
        <dbReference type="Rhea" id="RHEA:15089"/>
        <dbReference type="ChEBI" id="CHEBI:13193"/>
        <dbReference type="ChEBI" id="CHEBI:15361"/>
        <dbReference type="ChEBI" id="CHEBI:16004"/>
        <dbReference type="ChEBI" id="CHEBI:17499"/>
    </reaction>
</comment>
<evidence type="ECO:0000256" key="6">
    <source>
        <dbReference type="PIRNR" id="PIRNR000139"/>
    </source>
</evidence>
<feature type="domain" description="4Fe-4S ferredoxin-type" evidence="7">
    <location>
        <begin position="10"/>
        <end position="39"/>
    </location>
</feature>
<dbReference type="OrthoDB" id="9770306at2"/>
<feature type="domain" description="4Fe-4S ferredoxin-type" evidence="7">
    <location>
        <begin position="61"/>
        <end position="85"/>
    </location>
</feature>
<evidence type="ECO:0000256" key="4">
    <source>
        <dbReference type="ARBA" id="ARBA00023004"/>
    </source>
</evidence>
<evidence type="ECO:0000313" key="8">
    <source>
        <dbReference type="EMBL" id="AZU62340.1"/>
    </source>
</evidence>
<dbReference type="GO" id="GO:0019154">
    <property type="term" value="F:glycolate dehydrogenase activity"/>
    <property type="evidence" value="ECO:0007669"/>
    <property type="project" value="UniProtKB-EC"/>
</dbReference>
<keyword evidence="1 6" id="KW-0004">4Fe-4S</keyword>
<protein>
    <recommendedName>
        <fullName evidence="6">Glycolate oxidase iron-sulfur subunit</fullName>
        <ecNumber evidence="6">1.1.99.14</ecNumber>
    </recommendedName>
</protein>
<evidence type="ECO:0000256" key="1">
    <source>
        <dbReference type="ARBA" id="ARBA00022485"/>
    </source>
</evidence>
<dbReference type="PANTHER" id="PTHR32479">
    <property type="entry name" value="GLYCOLATE OXIDASE IRON-SULFUR SUBUNIT"/>
    <property type="match status" value="1"/>
</dbReference>
<dbReference type="InterPro" id="IPR004017">
    <property type="entry name" value="Cys_rich_dom"/>
</dbReference>
<dbReference type="Pfam" id="PF13183">
    <property type="entry name" value="Fer4_8"/>
    <property type="match status" value="1"/>
</dbReference>
<dbReference type="Pfam" id="PF02754">
    <property type="entry name" value="CCG"/>
    <property type="match status" value="2"/>
</dbReference>
<evidence type="ECO:0000256" key="5">
    <source>
        <dbReference type="ARBA" id="ARBA00023014"/>
    </source>
</evidence>
<evidence type="ECO:0000256" key="3">
    <source>
        <dbReference type="ARBA" id="ARBA00022737"/>
    </source>
</evidence>
<evidence type="ECO:0000259" key="7">
    <source>
        <dbReference type="PROSITE" id="PS51379"/>
    </source>
</evidence>
<dbReference type="AlphaFoldDB" id="A0A3Q9QU54"/>
<organism evidence="8 9">
    <name type="scientific">Neobacillus mesonae</name>
    <dbReference type="NCBI Taxonomy" id="1193713"/>
    <lineage>
        <taxon>Bacteria</taxon>
        <taxon>Bacillati</taxon>
        <taxon>Bacillota</taxon>
        <taxon>Bacilli</taxon>
        <taxon>Bacillales</taxon>
        <taxon>Bacillaceae</taxon>
        <taxon>Neobacillus</taxon>
    </lineage>
</organism>
<reference evidence="8 9" key="1">
    <citation type="submission" date="2017-07" db="EMBL/GenBank/DDBJ databases">
        <title>The complete genome sequence of Bacillus mesonae strain H20-5, an efficient strain improving plant abiotic stress resistance.</title>
        <authorList>
            <person name="Kim S.Y."/>
            <person name="Song H."/>
            <person name="Sang M.K."/>
            <person name="Weon H.-Y."/>
            <person name="Song J."/>
        </authorList>
    </citation>
    <scope>NUCLEOTIDE SEQUENCE [LARGE SCALE GENOMIC DNA]</scope>
    <source>
        <strain evidence="8 9">H20-5</strain>
    </source>
</reference>
<dbReference type="InterPro" id="IPR009051">
    <property type="entry name" value="Helical_ferredxn"/>
</dbReference>
<dbReference type="Gene3D" id="1.10.1060.10">
    <property type="entry name" value="Alpha-helical ferredoxin"/>
    <property type="match status" value="1"/>
</dbReference>
<dbReference type="InterPro" id="IPR017896">
    <property type="entry name" value="4Fe4S_Fe-S-bd"/>
</dbReference>
<keyword evidence="6" id="KW-0249">Electron transport</keyword>
<keyword evidence="3" id="KW-0677">Repeat</keyword>
<dbReference type="EC" id="1.1.99.14" evidence="6"/>
<comment type="cofactor">
    <cofactor evidence="6">
        <name>[4Fe-4S] cluster</name>
        <dbReference type="ChEBI" id="CHEBI:49883"/>
    </cofactor>
    <text evidence="6">Binds 2 [4Fe-4S] clusters.</text>
</comment>
<keyword evidence="5 6" id="KW-0411">Iron-sulfur</keyword>
<dbReference type="STRING" id="1193713.GCA_001636315_05279"/>
<comment type="function">
    <text evidence="6">Component of a complex that catalyzes the oxidation of glycolate to glyoxylate.</text>
</comment>
<dbReference type="SUPFAM" id="SSF54862">
    <property type="entry name" value="4Fe-4S ferredoxins"/>
    <property type="match status" value="1"/>
</dbReference>
<keyword evidence="2 6" id="KW-0479">Metal-binding</keyword>
<dbReference type="InterPro" id="IPR017900">
    <property type="entry name" value="4Fe4S_Fe_S_CS"/>
</dbReference>
<dbReference type="RefSeq" id="WP_066399448.1">
    <property type="nucleotide sequence ID" value="NZ_CP022572.1"/>
</dbReference>
<gene>
    <name evidence="8" type="ORF">CHR53_14185</name>
</gene>
<dbReference type="InterPro" id="IPR012257">
    <property type="entry name" value="Glc_ox_4Fe-4S"/>
</dbReference>